<keyword evidence="2" id="KW-0328">Glycosyltransferase</keyword>
<dbReference type="Proteomes" id="UP000294933">
    <property type="component" value="Unassembled WGS sequence"/>
</dbReference>
<keyword evidence="4" id="KW-0479">Metal-binding</keyword>
<dbReference type="Gene3D" id="3.90.550.10">
    <property type="entry name" value="Spore Coat Polysaccharide Biosynthesis Protein SpsA, Chain A"/>
    <property type="match status" value="1"/>
</dbReference>
<dbReference type="GO" id="GO:0046872">
    <property type="term" value="F:metal ion binding"/>
    <property type="evidence" value="ECO:0007669"/>
    <property type="project" value="UniProtKB-KW"/>
</dbReference>
<dbReference type="InterPro" id="IPR029063">
    <property type="entry name" value="SAM-dependent_MTases_sf"/>
</dbReference>
<dbReference type="AlphaFoldDB" id="A0A4Y7Q9S4"/>
<dbReference type="GO" id="GO:0016757">
    <property type="term" value="F:glycosyltransferase activity"/>
    <property type="evidence" value="ECO:0007669"/>
    <property type="project" value="UniProtKB-KW"/>
</dbReference>
<evidence type="ECO:0000256" key="2">
    <source>
        <dbReference type="ARBA" id="ARBA00022676"/>
    </source>
</evidence>
<evidence type="ECO:0000256" key="4">
    <source>
        <dbReference type="ARBA" id="ARBA00022723"/>
    </source>
</evidence>
<dbReference type="STRING" id="50990.A0A4Y7Q9S4"/>
<dbReference type="OrthoDB" id="2014201at2759"/>
<dbReference type="SUPFAM" id="SSF53448">
    <property type="entry name" value="Nucleotide-diphospho-sugar transferases"/>
    <property type="match status" value="1"/>
</dbReference>
<keyword evidence="3 5" id="KW-0808">Transferase</keyword>
<dbReference type="Pfam" id="PF01501">
    <property type="entry name" value="Glyco_transf_8"/>
    <property type="match status" value="1"/>
</dbReference>
<keyword evidence="6" id="KW-1185">Reference proteome</keyword>
<gene>
    <name evidence="5" type="ORF">BD410DRAFT_721198</name>
</gene>
<dbReference type="InterPro" id="IPR050748">
    <property type="entry name" value="Glycosyltrans_8_dom-fam"/>
</dbReference>
<evidence type="ECO:0000313" key="5">
    <source>
        <dbReference type="EMBL" id="TDL23560.1"/>
    </source>
</evidence>
<evidence type="ECO:0000256" key="1">
    <source>
        <dbReference type="ARBA" id="ARBA00006351"/>
    </source>
</evidence>
<dbReference type="VEuPathDB" id="FungiDB:BD410DRAFT_721198"/>
<dbReference type="PANTHER" id="PTHR13778:SF47">
    <property type="entry name" value="LIPOPOLYSACCHARIDE 1,3-GALACTOSYLTRANSFERASE"/>
    <property type="match status" value="1"/>
</dbReference>
<dbReference type="SUPFAM" id="SSF53335">
    <property type="entry name" value="S-adenosyl-L-methionine-dependent methyltransferases"/>
    <property type="match status" value="1"/>
</dbReference>
<protein>
    <submittedName>
        <fullName evidence="5">Glycosyltransferase family 8 protein</fullName>
    </submittedName>
</protein>
<dbReference type="InterPro" id="IPR002495">
    <property type="entry name" value="Glyco_trans_8"/>
</dbReference>
<name>A0A4Y7Q9S4_9AGAM</name>
<proteinExistence type="inferred from homology"/>
<evidence type="ECO:0000256" key="3">
    <source>
        <dbReference type="ARBA" id="ARBA00022679"/>
    </source>
</evidence>
<dbReference type="InterPro" id="IPR029044">
    <property type="entry name" value="Nucleotide-diphossugar_trans"/>
</dbReference>
<reference evidence="5 6" key="1">
    <citation type="submission" date="2018-06" db="EMBL/GenBank/DDBJ databases">
        <title>A transcriptomic atlas of mushroom development highlights an independent origin of complex multicellularity.</title>
        <authorList>
            <consortium name="DOE Joint Genome Institute"/>
            <person name="Krizsan K."/>
            <person name="Almasi E."/>
            <person name="Merenyi Z."/>
            <person name="Sahu N."/>
            <person name="Viragh M."/>
            <person name="Koszo T."/>
            <person name="Mondo S."/>
            <person name="Kiss B."/>
            <person name="Balint B."/>
            <person name="Kues U."/>
            <person name="Barry K."/>
            <person name="Hegedus J.C."/>
            <person name="Henrissat B."/>
            <person name="Johnson J."/>
            <person name="Lipzen A."/>
            <person name="Ohm R."/>
            <person name="Nagy I."/>
            <person name="Pangilinan J."/>
            <person name="Yan J."/>
            <person name="Xiong Y."/>
            <person name="Grigoriev I.V."/>
            <person name="Hibbett D.S."/>
            <person name="Nagy L.G."/>
        </authorList>
    </citation>
    <scope>NUCLEOTIDE SEQUENCE [LARGE SCALE GENOMIC DNA]</scope>
    <source>
        <strain evidence="5 6">SZMC22713</strain>
    </source>
</reference>
<dbReference type="EMBL" id="ML170170">
    <property type="protein sequence ID" value="TDL23560.1"/>
    <property type="molecule type" value="Genomic_DNA"/>
</dbReference>
<comment type="similarity">
    <text evidence="1">Belongs to the glycosyltransferase 8 family.</text>
</comment>
<sequence length="552" mass="62354">MAQTQSEELPKSSSYVFTQTQDWFSGHIPAWQSYFSRLESSAPRVLEIGCWEGRSATFLLQELIGTRSEGGELVCIDHFDLKATAAGRERYHRVLNNLRITGKPFRVIADFSVPALMKLLAEELERKEGDSGFDWLYIDGSHEADDTFLDGELAWRLARKGAIMIFDDYHWDKEPEDSIHHPKRGIDAFLSLHDGEYRRLSDDGTYQRAIQKTIDMRIGFLVGDRGEHDVKTSLDEKLEYGANIAITVDSAYALPAAVAMRSAAAKTLGRLSFYVVDCGLSQQDRDWMKQSIPDRRNITLNFLPLPPESLTGMEGNDARWAKIDMISVLPVERVLYLDADILVREDLHILWKTDLLGRSIGAAVDVGFPVGYSSSDASPYFNAGVLLVDLARVRQTFQELRDMSIASIHARFKDQDALNAYFRHNWTEISIKWNAQGLGTYASYPSPERSVLKLDHLNDPYIVHFTGPVHPRLADILNPYVQPYTAKPWGYARSPGHPFADEWWSVARETAWSTWLSMGGGMERICVIEKSKVLAEGIEEFEKRVSVAVGVP</sequence>
<dbReference type="PANTHER" id="PTHR13778">
    <property type="entry name" value="GLYCOSYLTRANSFERASE 8 DOMAIN-CONTAINING PROTEIN"/>
    <property type="match status" value="1"/>
</dbReference>
<dbReference type="Gene3D" id="3.40.50.150">
    <property type="entry name" value="Vaccinia Virus protein VP39"/>
    <property type="match status" value="1"/>
</dbReference>
<organism evidence="5 6">
    <name type="scientific">Rickenella mellea</name>
    <dbReference type="NCBI Taxonomy" id="50990"/>
    <lineage>
        <taxon>Eukaryota</taxon>
        <taxon>Fungi</taxon>
        <taxon>Dikarya</taxon>
        <taxon>Basidiomycota</taxon>
        <taxon>Agaricomycotina</taxon>
        <taxon>Agaricomycetes</taxon>
        <taxon>Hymenochaetales</taxon>
        <taxon>Rickenellaceae</taxon>
        <taxon>Rickenella</taxon>
    </lineage>
</organism>
<evidence type="ECO:0000313" key="6">
    <source>
        <dbReference type="Proteomes" id="UP000294933"/>
    </source>
</evidence>
<accession>A0A4Y7Q9S4</accession>
<dbReference type="Pfam" id="PF13578">
    <property type="entry name" value="Methyltransf_24"/>
    <property type="match status" value="1"/>
</dbReference>